<keyword evidence="2" id="KW-0235">DNA replication</keyword>
<accession>A0A060YTS8</accession>
<dbReference type="SUPFAM" id="SSF47802">
    <property type="entry name" value="DNA polymerase beta, N-terminal domain-like"/>
    <property type="match status" value="1"/>
</dbReference>
<dbReference type="InterPro" id="IPR022312">
    <property type="entry name" value="DNA_pol_X"/>
</dbReference>
<feature type="region of interest" description="Disordered" evidence="3">
    <location>
        <begin position="1"/>
        <end position="89"/>
    </location>
</feature>
<dbReference type="InterPro" id="IPR018944">
    <property type="entry name" value="DNA_pol_lambd_fingers_domain"/>
</dbReference>
<dbReference type="Gene3D" id="1.10.150.110">
    <property type="entry name" value="DNA polymerase beta, N-terminal domain-like"/>
    <property type="match status" value="1"/>
</dbReference>
<protein>
    <submittedName>
        <fullName evidence="6">Uncharacterized protein</fullName>
    </submittedName>
</protein>
<name>A0A060YTS8_ONCMY</name>
<dbReference type="Proteomes" id="UP000193380">
    <property type="component" value="Unassembled WGS sequence"/>
</dbReference>
<dbReference type="GO" id="GO:0006303">
    <property type="term" value="P:double-strand break repair via nonhomologous end joining"/>
    <property type="evidence" value="ECO:0007669"/>
    <property type="project" value="TreeGrafter"/>
</dbReference>
<dbReference type="Pfam" id="PF14792">
    <property type="entry name" value="DNA_pol_B_palm"/>
    <property type="match status" value="1"/>
</dbReference>
<feature type="domain" description="DNA polymerase lambda fingers" evidence="4">
    <location>
        <begin position="149"/>
        <end position="177"/>
    </location>
</feature>
<dbReference type="GO" id="GO:0003677">
    <property type="term" value="F:DNA binding"/>
    <property type="evidence" value="ECO:0007669"/>
    <property type="project" value="InterPro"/>
</dbReference>
<evidence type="ECO:0000313" key="6">
    <source>
        <dbReference type="EMBL" id="CDQ92560.1"/>
    </source>
</evidence>
<dbReference type="SUPFAM" id="SSF81585">
    <property type="entry name" value="PsbU/PolX domain-like"/>
    <property type="match status" value="1"/>
</dbReference>
<dbReference type="InterPro" id="IPR028207">
    <property type="entry name" value="DNA_pol_B_palm_palm"/>
</dbReference>
<feature type="compositionally biased region" description="Basic and acidic residues" evidence="3">
    <location>
        <begin position="28"/>
        <end position="52"/>
    </location>
</feature>
<evidence type="ECO:0000259" key="5">
    <source>
        <dbReference type="Pfam" id="PF14792"/>
    </source>
</evidence>
<evidence type="ECO:0000256" key="3">
    <source>
        <dbReference type="SAM" id="MobiDB-lite"/>
    </source>
</evidence>
<dbReference type="Gene3D" id="3.30.460.10">
    <property type="entry name" value="Beta Polymerase, domain 2"/>
    <property type="match status" value="1"/>
</dbReference>
<evidence type="ECO:0000256" key="2">
    <source>
        <dbReference type="ARBA" id="ARBA00022705"/>
    </source>
</evidence>
<reference evidence="6" key="2">
    <citation type="submission" date="2014-03" db="EMBL/GenBank/DDBJ databases">
        <authorList>
            <person name="Genoscope - CEA"/>
        </authorList>
    </citation>
    <scope>NUCLEOTIDE SEQUENCE</scope>
</reference>
<feature type="domain" description="DNA polymerase beta palm" evidence="5">
    <location>
        <begin position="180"/>
        <end position="217"/>
    </location>
</feature>
<feature type="compositionally biased region" description="Basic and acidic residues" evidence="3">
    <location>
        <begin position="1"/>
        <end position="13"/>
    </location>
</feature>
<evidence type="ECO:0000259" key="4">
    <source>
        <dbReference type="Pfam" id="PF10391"/>
    </source>
</evidence>
<dbReference type="PANTHER" id="PTHR11276:SF28">
    <property type="entry name" value="DNA POLYMERASE LAMBDA"/>
    <property type="match status" value="1"/>
</dbReference>
<dbReference type="AlphaFoldDB" id="A0A060YTS8"/>
<keyword evidence="1" id="KW-0237">DNA synthesis</keyword>
<sequence length="258" mass="28531">METTKDGVKEDVLNKIPLPATQDMKQPISDETKPDESTETVQDTKDDFKDEYGVSQSDLEALISGLHPKDETPSTATASSDPQQKPLSGKWVCAQSSQSKVDNYNKHITDRLEVLAKAYTHQGDRWRALGYSKPVNALKSYHKPITSYEGFRTLEDIRTKANLNHSQIIGLKHYDDFLDRMPREEAAAIEKTVKEAAQFLDPGLLAMACGSYRRGRTHVEMLTSSSLTQTGSPTGVSLAKCYRASTRAVGGHVQTQGI</sequence>
<dbReference type="STRING" id="8022.A0A060YTS8"/>
<dbReference type="InterPro" id="IPR027421">
    <property type="entry name" value="DNA_pol_lamdba_lyase_dom_sf"/>
</dbReference>
<dbReference type="GO" id="GO:0003887">
    <property type="term" value="F:DNA-directed DNA polymerase activity"/>
    <property type="evidence" value="ECO:0007669"/>
    <property type="project" value="InterPro"/>
</dbReference>
<reference evidence="6" key="1">
    <citation type="journal article" date="2014" name="Nat. Commun.">
        <title>The rainbow trout genome provides novel insights into evolution after whole-genome duplication in vertebrates.</title>
        <authorList>
            <person name="Berthelot C."/>
            <person name="Brunet F."/>
            <person name="Chalopin D."/>
            <person name="Juanchich A."/>
            <person name="Bernard M."/>
            <person name="Noel B."/>
            <person name="Bento P."/>
            <person name="Da Silva C."/>
            <person name="Labadie K."/>
            <person name="Alberti A."/>
            <person name="Aury J.M."/>
            <person name="Louis A."/>
            <person name="Dehais P."/>
            <person name="Bardou P."/>
            <person name="Montfort J."/>
            <person name="Klopp C."/>
            <person name="Cabau C."/>
            <person name="Gaspin C."/>
            <person name="Thorgaard G.H."/>
            <person name="Boussaha M."/>
            <person name="Quillet E."/>
            <person name="Guyomard R."/>
            <person name="Galiana D."/>
            <person name="Bobe J."/>
            <person name="Volff J.N."/>
            <person name="Genet C."/>
            <person name="Wincker P."/>
            <person name="Jaillon O."/>
            <person name="Roest Crollius H."/>
            <person name="Guiguen Y."/>
        </authorList>
    </citation>
    <scope>NUCLEOTIDE SEQUENCE [LARGE SCALE GENOMIC DNA]</scope>
</reference>
<dbReference type="InterPro" id="IPR043519">
    <property type="entry name" value="NT_sf"/>
</dbReference>
<evidence type="ECO:0000313" key="7">
    <source>
        <dbReference type="Proteomes" id="UP000193380"/>
    </source>
</evidence>
<dbReference type="Pfam" id="PF10391">
    <property type="entry name" value="DNA_pol_lambd_f"/>
    <property type="match status" value="1"/>
</dbReference>
<dbReference type="EMBL" id="FR913447">
    <property type="protein sequence ID" value="CDQ92560.1"/>
    <property type="molecule type" value="Genomic_DNA"/>
</dbReference>
<proteinExistence type="predicted"/>
<feature type="compositionally biased region" description="Polar residues" evidence="3">
    <location>
        <begin position="73"/>
        <end position="86"/>
    </location>
</feature>
<organism evidence="6 7">
    <name type="scientific">Oncorhynchus mykiss</name>
    <name type="common">Rainbow trout</name>
    <name type="synonym">Salmo gairdneri</name>
    <dbReference type="NCBI Taxonomy" id="8022"/>
    <lineage>
        <taxon>Eukaryota</taxon>
        <taxon>Metazoa</taxon>
        <taxon>Chordata</taxon>
        <taxon>Craniata</taxon>
        <taxon>Vertebrata</taxon>
        <taxon>Euteleostomi</taxon>
        <taxon>Actinopterygii</taxon>
        <taxon>Neopterygii</taxon>
        <taxon>Teleostei</taxon>
        <taxon>Protacanthopterygii</taxon>
        <taxon>Salmoniformes</taxon>
        <taxon>Salmonidae</taxon>
        <taxon>Salmoninae</taxon>
        <taxon>Oncorhynchus</taxon>
    </lineage>
</organism>
<dbReference type="GO" id="GO:0005634">
    <property type="term" value="C:nucleus"/>
    <property type="evidence" value="ECO:0007669"/>
    <property type="project" value="TreeGrafter"/>
</dbReference>
<evidence type="ECO:0000256" key="1">
    <source>
        <dbReference type="ARBA" id="ARBA00022634"/>
    </source>
</evidence>
<dbReference type="PANTHER" id="PTHR11276">
    <property type="entry name" value="DNA POLYMERASE TYPE-X FAMILY MEMBER"/>
    <property type="match status" value="1"/>
</dbReference>
<dbReference type="PaxDb" id="8022-A0A060YTS8"/>
<gene>
    <name evidence="6" type="ORF">GSONMT00042691001</name>
</gene>
<dbReference type="SUPFAM" id="SSF81301">
    <property type="entry name" value="Nucleotidyltransferase"/>
    <property type="match status" value="1"/>
</dbReference>